<keyword evidence="3" id="KW-1185">Reference proteome</keyword>
<evidence type="ECO:0000313" key="3">
    <source>
        <dbReference type="Proteomes" id="UP001519271"/>
    </source>
</evidence>
<accession>A0ABS4G6X5</accession>
<comment type="caution">
    <text evidence="2">The sequence shown here is derived from an EMBL/GenBank/DDBJ whole genome shotgun (WGS) entry which is preliminary data.</text>
</comment>
<protein>
    <submittedName>
        <fullName evidence="2">Uncharacterized protein</fullName>
    </submittedName>
</protein>
<keyword evidence="1" id="KW-0732">Signal</keyword>
<reference evidence="2 3" key="1">
    <citation type="submission" date="2021-03" db="EMBL/GenBank/DDBJ databases">
        <title>Genomic Encyclopedia of Type Strains, Phase IV (KMG-IV): sequencing the most valuable type-strain genomes for metagenomic binning, comparative biology and taxonomic classification.</title>
        <authorList>
            <person name="Goeker M."/>
        </authorList>
    </citation>
    <scope>NUCLEOTIDE SEQUENCE [LARGE SCALE GENOMIC DNA]</scope>
    <source>
        <strain evidence="2 3">DSM 6139</strain>
    </source>
</reference>
<evidence type="ECO:0000256" key="1">
    <source>
        <dbReference type="SAM" id="SignalP"/>
    </source>
</evidence>
<feature type="chain" id="PRO_5045717516" evidence="1">
    <location>
        <begin position="27"/>
        <end position="597"/>
    </location>
</feature>
<sequence length="597" mass="66269">MKFKFRRCWMALLILMSLNISIIANAATLYPIEYSSGKQTVVVRTATGQTFTTTNSALLNSIQLNIMAKDDKKTFDVRVEVWSMKNGFPYLLIDVSEPVTILNGSLKGIADAIPNLSDMTEFNFSGKKQLDSGSEYVLVLVGASSSNKVAVQYSNRNGTYSGGNYLTWSGYPYPNSGWNIYSGKDLNFRVNAIDEFTLTINYEYENGAVAAPSINKSIFINDVYNIPSPVIDDCLPSLASVEGTMTADNKVITITYSSIYLPANGYLLDVDGGDDLFGVLYKKTDIDNGVYYKQISKNGIWGPEKLIANNVSEAKLEIDNLNSPHIVYTYEGKVVHKLFNGSYWDETIVYDNTEGKCSSPDIAVDSNNKSHITFTFTSGTYRTTSFKRYIMYSTNTSGSFINLIKYSDLYHEGTYGGASWSKEYGRGSLIAIDSNDNYYIVTHQYEWISGYSVTNELLLTSNLGSGSLVKWIRVSGEIGLDLKDLTSTGNDIGILYGYNYEIRRAAISIAESVIQISNQSIIPIYHVTSLADVDSNSVAGGISSTINLQVDYNGSIINHDNIIVKDYKVFIKYLNGSFYAIYRDNNDSFIKVMKITS</sequence>
<dbReference type="EMBL" id="JAGGKC010000027">
    <property type="protein sequence ID" value="MBP1920279.1"/>
    <property type="molecule type" value="Genomic_DNA"/>
</dbReference>
<name>A0ABS4G6X5_9CLOT</name>
<proteinExistence type="predicted"/>
<gene>
    <name evidence="2" type="ORF">J2Z34_002790</name>
</gene>
<dbReference type="Proteomes" id="UP001519271">
    <property type="component" value="Unassembled WGS sequence"/>
</dbReference>
<feature type="signal peptide" evidence="1">
    <location>
        <begin position="1"/>
        <end position="26"/>
    </location>
</feature>
<evidence type="ECO:0000313" key="2">
    <source>
        <dbReference type="EMBL" id="MBP1920279.1"/>
    </source>
</evidence>
<dbReference type="RefSeq" id="WP_209460460.1">
    <property type="nucleotide sequence ID" value="NZ_JAGGKC010000027.1"/>
</dbReference>
<organism evidence="2 3">
    <name type="scientific">Youngiibacter multivorans</name>
    <dbReference type="NCBI Taxonomy" id="937251"/>
    <lineage>
        <taxon>Bacteria</taxon>
        <taxon>Bacillati</taxon>
        <taxon>Bacillota</taxon>
        <taxon>Clostridia</taxon>
        <taxon>Eubacteriales</taxon>
        <taxon>Clostridiaceae</taxon>
        <taxon>Youngiibacter</taxon>
    </lineage>
</organism>